<dbReference type="Gene3D" id="1.10.1470.10">
    <property type="entry name" value="YjbJ"/>
    <property type="match status" value="1"/>
</dbReference>
<evidence type="ECO:0000256" key="2">
    <source>
        <dbReference type="SAM" id="MobiDB-lite"/>
    </source>
</evidence>
<evidence type="ECO:0000313" key="5">
    <source>
        <dbReference type="Proteomes" id="UP000605992"/>
    </source>
</evidence>
<protein>
    <recommendedName>
        <fullName evidence="3">CsbD-like domain-containing protein</fullName>
    </recommendedName>
</protein>
<feature type="region of interest" description="Disordered" evidence="2">
    <location>
        <begin position="28"/>
        <end position="64"/>
    </location>
</feature>
<feature type="compositionally biased region" description="Basic and acidic residues" evidence="2">
    <location>
        <begin position="35"/>
        <end position="56"/>
    </location>
</feature>
<comment type="similarity">
    <text evidence="1">Belongs to the UPF0337 (CsbD) family.</text>
</comment>
<keyword evidence="5" id="KW-1185">Reference proteome</keyword>
<accession>A0A8J3VG33</accession>
<dbReference type="AlphaFoldDB" id="A0A8J3VG33"/>
<comment type="caution">
    <text evidence="4">The sequence shown here is derived from an EMBL/GenBank/DDBJ whole genome shotgun (WGS) entry which is preliminary data.</text>
</comment>
<evidence type="ECO:0000259" key="3">
    <source>
        <dbReference type="Pfam" id="PF05532"/>
    </source>
</evidence>
<proteinExistence type="inferred from homology"/>
<sequence length="64" mass="6797">MGARDKIRNKAREAAGAVKKAAGKVVGNENLEAQGHADESKGRMRQAGERMKDAASRVKGSFKA</sequence>
<dbReference type="Proteomes" id="UP000605992">
    <property type="component" value="Unassembled WGS sequence"/>
</dbReference>
<evidence type="ECO:0000256" key="1">
    <source>
        <dbReference type="ARBA" id="ARBA00009129"/>
    </source>
</evidence>
<dbReference type="InterPro" id="IPR008462">
    <property type="entry name" value="CsbD"/>
</dbReference>
<evidence type="ECO:0000313" key="4">
    <source>
        <dbReference type="EMBL" id="GII58005.1"/>
    </source>
</evidence>
<dbReference type="InterPro" id="IPR036629">
    <property type="entry name" value="YjbJ_sf"/>
</dbReference>
<reference evidence="4" key="1">
    <citation type="submission" date="2021-01" db="EMBL/GenBank/DDBJ databases">
        <title>Whole genome shotgun sequence of Planotetraspora thailandica NBRC 104271.</title>
        <authorList>
            <person name="Komaki H."/>
            <person name="Tamura T."/>
        </authorList>
    </citation>
    <scope>NUCLEOTIDE SEQUENCE</scope>
    <source>
        <strain evidence="4">NBRC 104271</strain>
    </source>
</reference>
<feature type="domain" description="CsbD-like" evidence="3">
    <location>
        <begin position="5"/>
        <end position="56"/>
    </location>
</feature>
<dbReference type="Pfam" id="PF05532">
    <property type="entry name" value="CsbD"/>
    <property type="match status" value="1"/>
</dbReference>
<name>A0A8J3VG33_9ACTN</name>
<dbReference type="EMBL" id="BOOR01000058">
    <property type="protein sequence ID" value="GII58005.1"/>
    <property type="molecule type" value="Genomic_DNA"/>
</dbReference>
<dbReference type="RefSeq" id="WP_203948114.1">
    <property type="nucleotide sequence ID" value="NZ_BOOR01000058.1"/>
</dbReference>
<dbReference type="SUPFAM" id="SSF69047">
    <property type="entry name" value="Hypothetical protein YjbJ"/>
    <property type="match status" value="1"/>
</dbReference>
<organism evidence="4 5">
    <name type="scientific">Planotetraspora thailandica</name>
    <dbReference type="NCBI Taxonomy" id="487172"/>
    <lineage>
        <taxon>Bacteria</taxon>
        <taxon>Bacillati</taxon>
        <taxon>Actinomycetota</taxon>
        <taxon>Actinomycetes</taxon>
        <taxon>Streptosporangiales</taxon>
        <taxon>Streptosporangiaceae</taxon>
        <taxon>Planotetraspora</taxon>
    </lineage>
</organism>
<gene>
    <name evidence="4" type="ORF">Pth03_63940</name>
</gene>